<evidence type="ECO:0000313" key="7">
    <source>
        <dbReference type="Proteomes" id="UP000256900"/>
    </source>
</evidence>
<dbReference type="InterPro" id="IPR044527">
    <property type="entry name" value="NrtA/CpmA_ABC-bd_dom"/>
</dbReference>
<comment type="subcellular location">
    <subcellularLocation>
        <location evidence="1">Endomembrane system</location>
    </subcellularLocation>
</comment>
<dbReference type="Proteomes" id="UP000256900">
    <property type="component" value="Unassembled WGS sequence"/>
</dbReference>
<dbReference type="AlphaFoldDB" id="A0A3D9YPH7"/>
<keyword evidence="7" id="KW-1185">Reference proteome</keyword>
<keyword evidence="5" id="KW-0472">Membrane</keyword>
<dbReference type="PANTHER" id="PTHR30024">
    <property type="entry name" value="ALIPHATIC SULFONATES-BINDING PROTEIN-RELATED"/>
    <property type="match status" value="1"/>
</dbReference>
<evidence type="ECO:0000313" key="6">
    <source>
        <dbReference type="EMBL" id="REF84506.1"/>
    </source>
</evidence>
<dbReference type="Pfam" id="PF13379">
    <property type="entry name" value="NMT1_2"/>
    <property type="match status" value="1"/>
</dbReference>
<evidence type="ECO:0000256" key="3">
    <source>
        <dbReference type="ARBA" id="ARBA00022475"/>
    </source>
</evidence>
<dbReference type="OrthoDB" id="570524at2"/>
<evidence type="ECO:0000256" key="4">
    <source>
        <dbReference type="ARBA" id="ARBA00022519"/>
    </source>
</evidence>
<dbReference type="CDD" id="cd13553">
    <property type="entry name" value="PBP2_NrtA_CpmA_like"/>
    <property type="match status" value="1"/>
</dbReference>
<comment type="caution">
    <text evidence="6">The sequence shown here is derived from an EMBL/GenBank/DDBJ whole genome shotgun (WGS) entry which is preliminary data.</text>
</comment>
<proteinExistence type="predicted"/>
<dbReference type="PANTHER" id="PTHR30024:SF43">
    <property type="entry name" value="BLL4572 PROTEIN"/>
    <property type="match status" value="1"/>
</dbReference>
<dbReference type="GO" id="GO:0005524">
    <property type="term" value="F:ATP binding"/>
    <property type="evidence" value="ECO:0007669"/>
    <property type="project" value="UniProtKB-KW"/>
</dbReference>
<gene>
    <name evidence="6" type="ORF">DES32_2613</name>
</gene>
<name>A0A3D9YPH7_9HYPH</name>
<dbReference type="EMBL" id="QUMO01000004">
    <property type="protein sequence ID" value="REF84506.1"/>
    <property type="molecule type" value="Genomic_DNA"/>
</dbReference>
<keyword evidence="4" id="KW-0997">Cell inner membrane</keyword>
<reference evidence="6 7" key="1">
    <citation type="submission" date="2018-08" db="EMBL/GenBank/DDBJ databases">
        <title>Genomic Encyclopedia of Type Strains, Phase IV (KMG-IV): sequencing the most valuable type-strain genomes for metagenomic binning, comparative biology and taxonomic classification.</title>
        <authorList>
            <person name="Goeker M."/>
        </authorList>
    </citation>
    <scope>NUCLEOTIDE SEQUENCE [LARGE SCALE GENOMIC DNA]</scope>
    <source>
        <strain evidence="6 7">BW863</strain>
    </source>
</reference>
<protein>
    <submittedName>
        <fullName evidence="6">NitT/TauT family transport system ATP-binding protein/nitrate/nitrite transport system substrate-binding protein</fullName>
    </submittedName>
</protein>
<accession>A0A3D9YPH7</accession>
<dbReference type="SUPFAM" id="SSF53850">
    <property type="entry name" value="Periplasmic binding protein-like II"/>
    <property type="match status" value="1"/>
</dbReference>
<keyword evidence="3" id="KW-1003">Cell membrane</keyword>
<keyword evidence="6" id="KW-0067">ATP-binding</keyword>
<evidence type="ECO:0000256" key="2">
    <source>
        <dbReference type="ARBA" id="ARBA00022448"/>
    </source>
</evidence>
<organism evidence="6 7">
    <name type="scientific">Methylovirgula ligni</name>
    <dbReference type="NCBI Taxonomy" id="569860"/>
    <lineage>
        <taxon>Bacteria</taxon>
        <taxon>Pseudomonadati</taxon>
        <taxon>Pseudomonadota</taxon>
        <taxon>Alphaproteobacteria</taxon>
        <taxon>Hyphomicrobiales</taxon>
        <taxon>Beijerinckiaceae</taxon>
        <taxon>Methylovirgula</taxon>
    </lineage>
</organism>
<evidence type="ECO:0000256" key="1">
    <source>
        <dbReference type="ARBA" id="ARBA00004308"/>
    </source>
</evidence>
<sequence length="407" mass="43789">MSEIVSLSAARKAAAPKMRIGLLHLTDGAPAMVAHEFGYFADEGVETELSVEPSWANIADKLAFGFLDAAVLVPPLAFAVQLGLRGAMQPLLIPSAINSRGSTITLNNSLAREIYDRAVRENLTTVEAFAAVLRARPTALGIVHAFSTHNLYLRYWLATAGIEAGRDVKLIVVPPARAVEALTSGQIAGFCAGAPWGEVARRAGAGVTIATSHDIWANAPEKVFAVRARWAEENPEALAASLRALLRAAQFCDAPENASYIAALLSRRRYFALDSHAILASLPGGVMGDGACVFYRGAATFPWRSQGLWFLNEMRRWGLIDPATDLRELVERVYRPDFHRAAAQALGLPAPTADWKTEGAHDAPWTLDAQPETIAMPADRFCDGSIFVPENVAVIDATTAKSALHKL</sequence>
<dbReference type="RefSeq" id="WP_115837152.1">
    <property type="nucleotide sequence ID" value="NZ_CP025086.1"/>
</dbReference>
<evidence type="ECO:0000256" key="5">
    <source>
        <dbReference type="ARBA" id="ARBA00023136"/>
    </source>
</evidence>
<keyword evidence="2" id="KW-0813">Transport</keyword>
<dbReference type="GO" id="GO:0012505">
    <property type="term" value="C:endomembrane system"/>
    <property type="evidence" value="ECO:0007669"/>
    <property type="project" value="UniProtKB-SubCell"/>
</dbReference>
<keyword evidence="6" id="KW-0547">Nucleotide-binding</keyword>
<dbReference type="Gene3D" id="3.40.190.10">
    <property type="entry name" value="Periplasmic binding protein-like II"/>
    <property type="match status" value="2"/>
</dbReference>